<keyword evidence="10 16" id="KW-0798">TonB box</keyword>
<dbReference type="InterPro" id="IPR037066">
    <property type="entry name" value="Plug_dom_sf"/>
</dbReference>
<dbReference type="Pfam" id="PF00593">
    <property type="entry name" value="TonB_dep_Rec_b-barrel"/>
    <property type="match status" value="1"/>
</dbReference>
<keyword evidence="9" id="KW-0406">Ion transport</keyword>
<dbReference type="KEGG" id="pcam:HNE05_01540"/>
<dbReference type="SUPFAM" id="SSF56935">
    <property type="entry name" value="Porins"/>
    <property type="match status" value="1"/>
</dbReference>
<feature type="domain" description="TonB-dependent receptor-like beta-barrel" evidence="18">
    <location>
        <begin position="246"/>
        <end position="699"/>
    </location>
</feature>
<organism evidence="20 21">
    <name type="scientific">Aquipseudomonas campi</name>
    <dbReference type="NCBI Taxonomy" id="2731681"/>
    <lineage>
        <taxon>Bacteria</taxon>
        <taxon>Pseudomonadati</taxon>
        <taxon>Pseudomonadota</taxon>
        <taxon>Gammaproteobacteria</taxon>
        <taxon>Pseudomonadales</taxon>
        <taxon>Pseudomonadaceae</taxon>
        <taxon>Aquipseudomonas</taxon>
    </lineage>
</organism>
<keyword evidence="5" id="KW-0410">Iron transport</keyword>
<keyword evidence="6 14" id="KW-0812">Transmembrane</keyword>
<evidence type="ECO:0000313" key="21">
    <source>
        <dbReference type="Proteomes" id="UP000501379"/>
    </source>
</evidence>
<evidence type="ECO:0000256" key="12">
    <source>
        <dbReference type="ARBA" id="ARBA00023170"/>
    </source>
</evidence>
<evidence type="ECO:0000256" key="6">
    <source>
        <dbReference type="ARBA" id="ARBA00022692"/>
    </source>
</evidence>
<dbReference type="PROSITE" id="PS01156">
    <property type="entry name" value="TONB_DEPENDENT_REC_2"/>
    <property type="match status" value="1"/>
</dbReference>
<dbReference type="InterPro" id="IPR010105">
    <property type="entry name" value="TonB_sidphr_rcpt"/>
</dbReference>
<dbReference type="PROSITE" id="PS52016">
    <property type="entry name" value="TONB_DEPENDENT_REC_3"/>
    <property type="match status" value="1"/>
</dbReference>
<dbReference type="GO" id="GO:0015891">
    <property type="term" value="P:siderophore transport"/>
    <property type="evidence" value="ECO:0007669"/>
    <property type="project" value="InterPro"/>
</dbReference>
<dbReference type="CDD" id="cd01347">
    <property type="entry name" value="ligand_gated_channel"/>
    <property type="match status" value="1"/>
</dbReference>
<feature type="chain" id="PRO_5026864956" evidence="17">
    <location>
        <begin position="34"/>
        <end position="737"/>
    </location>
</feature>
<evidence type="ECO:0000256" key="17">
    <source>
        <dbReference type="SAM" id="SignalP"/>
    </source>
</evidence>
<dbReference type="Gene3D" id="2.170.130.10">
    <property type="entry name" value="TonB-dependent receptor, plug domain"/>
    <property type="match status" value="1"/>
</dbReference>
<evidence type="ECO:0000256" key="15">
    <source>
        <dbReference type="PROSITE-ProRule" id="PRU10144"/>
    </source>
</evidence>
<evidence type="ECO:0000256" key="7">
    <source>
        <dbReference type="ARBA" id="ARBA00022729"/>
    </source>
</evidence>
<evidence type="ECO:0000259" key="19">
    <source>
        <dbReference type="Pfam" id="PF07715"/>
    </source>
</evidence>
<keyword evidence="7 17" id="KW-0732">Signal</keyword>
<dbReference type="Proteomes" id="UP000501379">
    <property type="component" value="Chromosome"/>
</dbReference>
<evidence type="ECO:0000256" key="16">
    <source>
        <dbReference type="RuleBase" id="RU003357"/>
    </source>
</evidence>
<gene>
    <name evidence="20" type="ORF">HNE05_01540</name>
</gene>
<keyword evidence="21" id="KW-1185">Reference proteome</keyword>
<feature type="domain" description="TonB-dependent receptor plug" evidence="19">
    <location>
        <begin position="70"/>
        <end position="168"/>
    </location>
</feature>
<comment type="similarity">
    <text evidence="2 14 16">Belongs to the TonB-dependent receptor family.</text>
</comment>
<keyword evidence="3 14" id="KW-0813">Transport</keyword>
<dbReference type="PANTHER" id="PTHR32552">
    <property type="entry name" value="FERRICHROME IRON RECEPTOR-RELATED"/>
    <property type="match status" value="1"/>
</dbReference>
<dbReference type="GO" id="GO:0009279">
    <property type="term" value="C:cell outer membrane"/>
    <property type="evidence" value="ECO:0007669"/>
    <property type="project" value="UniProtKB-SubCell"/>
</dbReference>
<evidence type="ECO:0000313" key="20">
    <source>
        <dbReference type="EMBL" id="QKE62107.1"/>
    </source>
</evidence>
<keyword evidence="4 14" id="KW-1134">Transmembrane beta strand</keyword>
<comment type="subcellular location">
    <subcellularLocation>
        <location evidence="1 14">Cell outer membrane</location>
        <topology evidence="1 14">Multi-pass membrane protein</topology>
    </subcellularLocation>
</comment>
<evidence type="ECO:0000256" key="10">
    <source>
        <dbReference type="ARBA" id="ARBA00023077"/>
    </source>
</evidence>
<evidence type="ECO:0000259" key="18">
    <source>
        <dbReference type="Pfam" id="PF00593"/>
    </source>
</evidence>
<evidence type="ECO:0000256" key="1">
    <source>
        <dbReference type="ARBA" id="ARBA00004571"/>
    </source>
</evidence>
<dbReference type="Gene3D" id="2.40.170.20">
    <property type="entry name" value="TonB-dependent receptor, beta-barrel domain"/>
    <property type="match status" value="1"/>
</dbReference>
<dbReference type="InterPro" id="IPR010917">
    <property type="entry name" value="TonB_rcpt_CS"/>
</dbReference>
<name>A0A6M8FB65_9GAMM</name>
<dbReference type="Pfam" id="PF07715">
    <property type="entry name" value="Plug"/>
    <property type="match status" value="1"/>
</dbReference>
<keyword evidence="11 14" id="KW-0472">Membrane</keyword>
<keyword evidence="8" id="KW-0408">Iron</keyword>
<dbReference type="AlphaFoldDB" id="A0A6M8FB65"/>
<dbReference type="RefSeq" id="WP_173203543.1">
    <property type="nucleotide sequence ID" value="NZ_CP053697.2"/>
</dbReference>
<protein>
    <submittedName>
        <fullName evidence="20">TonB-dependent siderophore receptor</fullName>
    </submittedName>
</protein>
<evidence type="ECO:0000256" key="3">
    <source>
        <dbReference type="ARBA" id="ARBA00022448"/>
    </source>
</evidence>
<evidence type="ECO:0000256" key="2">
    <source>
        <dbReference type="ARBA" id="ARBA00009810"/>
    </source>
</evidence>
<evidence type="ECO:0000256" key="8">
    <source>
        <dbReference type="ARBA" id="ARBA00023004"/>
    </source>
</evidence>
<dbReference type="GO" id="GO:0038023">
    <property type="term" value="F:signaling receptor activity"/>
    <property type="evidence" value="ECO:0007669"/>
    <property type="project" value="InterPro"/>
</dbReference>
<dbReference type="EMBL" id="CP053697">
    <property type="protein sequence ID" value="QKE62107.1"/>
    <property type="molecule type" value="Genomic_DNA"/>
</dbReference>
<evidence type="ECO:0000256" key="14">
    <source>
        <dbReference type="PROSITE-ProRule" id="PRU01360"/>
    </source>
</evidence>
<evidence type="ECO:0000256" key="13">
    <source>
        <dbReference type="ARBA" id="ARBA00023237"/>
    </source>
</evidence>
<dbReference type="InterPro" id="IPR039426">
    <property type="entry name" value="TonB-dep_rcpt-like"/>
</dbReference>
<evidence type="ECO:0000256" key="9">
    <source>
        <dbReference type="ARBA" id="ARBA00023065"/>
    </source>
</evidence>
<dbReference type="InterPro" id="IPR000531">
    <property type="entry name" value="Beta-barrel_TonB"/>
</dbReference>
<keyword evidence="12 20" id="KW-0675">Receptor</keyword>
<reference evidence="20" key="1">
    <citation type="submission" date="2020-07" db="EMBL/GenBank/DDBJ databases">
        <title>Nitrate ammonifying Pseudomonas campi sp. nov. isolated from German agricultural grassland.</title>
        <authorList>
            <person name="Timsy T."/>
            <person name="Ulrich A."/>
            <person name="Spanner T."/>
            <person name="Foesel B."/>
            <person name="Kolb S."/>
            <person name="Horn M.A."/>
            <person name="Behrendt U."/>
        </authorList>
    </citation>
    <scope>NUCLEOTIDE SEQUENCE</scope>
    <source>
        <strain evidence="20">S1-A32-2</strain>
    </source>
</reference>
<evidence type="ECO:0000256" key="4">
    <source>
        <dbReference type="ARBA" id="ARBA00022452"/>
    </source>
</evidence>
<proteinExistence type="inferred from homology"/>
<accession>A0A6M8FB65</accession>
<evidence type="ECO:0000256" key="11">
    <source>
        <dbReference type="ARBA" id="ARBA00023136"/>
    </source>
</evidence>
<evidence type="ECO:0000256" key="5">
    <source>
        <dbReference type="ARBA" id="ARBA00022496"/>
    </source>
</evidence>
<dbReference type="NCBIfam" id="TIGR01783">
    <property type="entry name" value="TonB-siderophor"/>
    <property type="match status" value="1"/>
</dbReference>
<keyword evidence="13 14" id="KW-0998">Cell outer membrane</keyword>
<sequence length="737" mass="80540">MYKKVAASALPQRRLLASAIGFAIASSAGLSLAAEQSDGTLQLDKVSIEGKQEQSYKVDQVSSPKYTAPLLDTPQTVTVVPAEVIKEQNALSLRQVLSNVSGITFGAGEGGNYGDSINIRGFSATNNLMVDGLRDSANMTRSDMFNLEMVEVVKGPSSVYAGAGATAGSINMVSKTPSLRESNNLQAGLGTDGYHRLAADINQPLDGIEGAAFRLNLMAHENDVAGREQINYERWGIAPSVAFGLGTPTRLTLSYLHQSDENLPEYGLPAIAGKVLDGVDRDDYFGFRNIDTEEVDVDSFTAKVEHDFNDLVSLNSITRYSETDNRTVTTRSYVETLGNDQYKYRSGSGNGRDTTSKLAINQTNLVWNFATGFIDHSLVTGMEVSRETVDKTNFSNNLDLDLVYDLDNPPGYYSGPRHKTNTSTVDAELTDQALYVFDTLALSDQWDLTLGARWERYEGENDEKDFEEDTRTQLESTDEMLSGRVGLAYKPVENGTIYVAWGNSYNPSAQGLATTGTGLEEGNQNLDPEKNETWELGTKWELLDQRLALNAAIFRVDKTNGRVELDDGSYELQGEQRVEGFELGASGKLTDKWQAFASYTQLSSEVLKAAPGEDQVQEGQALANTPPRSFSLWTSYQLPADFEIGYGAQFVDERNVAVATRETPSQASRGKIDAYWVHGAMLGYQASEELQLQLNVNNLFDEEYYDRVRTSAGSADSTGGLVPGDGRSAVLSANYSF</sequence>
<dbReference type="InterPro" id="IPR036942">
    <property type="entry name" value="Beta-barrel_TonB_sf"/>
</dbReference>
<dbReference type="FunFam" id="2.170.130.10:FF:000001">
    <property type="entry name" value="Catecholate siderophore TonB-dependent receptor"/>
    <property type="match status" value="1"/>
</dbReference>
<dbReference type="PANTHER" id="PTHR32552:SF83">
    <property type="entry name" value="BLR3904 PROTEIN"/>
    <property type="match status" value="1"/>
</dbReference>
<dbReference type="GO" id="GO:0015344">
    <property type="term" value="F:siderophore uptake transmembrane transporter activity"/>
    <property type="evidence" value="ECO:0007669"/>
    <property type="project" value="TreeGrafter"/>
</dbReference>
<dbReference type="InterPro" id="IPR012910">
    <property type="entry name" value="Plug_dom"/>
</dbReference>
<feature type="short sequence motif" description="TonB C-terminal box" evidence="15">
    <location>
        <begin position="720"/>
        <end position="737"/>
    </location>
</feature>
<feature type="signal peptide" evidence="17">
    <location>
        <begin position="1"/>
        <end position="33"/>
    </location>
</feature>